<reference evidence="1 2" key="1">
    <citation type="journal article" date="2022" name="Genome Biol. Evol.">
        <title>The Spruce Budworm Genome: Reconstructing the Evolutionary History of Antifreeze Proteins.</title>
        <authorList>
            <person name="Beliveau C."/>
            <person name="Gagne P."/>
            <person name="Picq S."/>
            <person name="Vernygora O."/>
            <person name="Keeling C.I."/>
            <person name="Pinkney K."/>
            <person name="Doucet D."/>
            <person name="Wen F."/>
            <person name="Johnston J.S."/>
            <person name="Maaroufi H."/>
            <person name="Boyle B."/>
            <person name="Laroche J."/>
            <person name="Dewar K."/>
            <person name="Juretic N."/>
            <person name="Blackburn G."/>
            <person name="Nisole A."/>
            <person name="Brunet B."/>
            <person name="Brandao M."/>
            <person name="Lumley L."/>
            <person name="Duan J."/>
            <person name="Quan G."/>
            <person name="Lucarotti C.J."/>
            <person name="Roe A.D."/>
            <person name="Sperling F.A.H."/>
            <person name="Levesque R.C."/>
            <person name="Cusson M."/>
        </authorList>
    </citation>
    <scope>NUCLEOTIDE SEQUENCE [LARGE SCALE GENOMIC DNA]</scope>
    <source>
        <strain evidence="1">Glfc:IPQL:Cfum</strain>
    </source>
</reference>
<proteinExistence type="predicted"/>
<feature type="non-terminal residue" evidence="1">
    <location>
        <position position="1481"/>
    </location>
</feature>
<organism evidence="1 2">
    <name type="scientific">Choristoneura fumiferana</name>
    <name type="common">Spruce budworm moth</name>
    <name type="synonym">Archips fumiferana</name>
    <dbReference type="NCBI Taxonomy" id="7141"/>
    <lineage>
        <taxon>Eukaryota</taxon>
        <taxon>Metazoa</taxon>
        <taxon>Ecdysozoa</taxon>
        <taxon>Arthropoda</taxon>
        <taxon>Hexapoda</taxon>
        <taxon>Insecta</taxon>
        <taxon>Pterygota</taxon>
        <taxon>Neoptera</taxon>
        <taxon>Endopterygota</taxon>
        <taxon>Lepidoptera</taxon>
        <taxon>Glossata</taxon>
        <taxon>Ditrysia</taxon>
        <taxon>Tortricoidea</taxon>
        <taxon>Tortricidae</taxon>
        <taxon>Tortricinae</taxon>
        <taxon>Choristoneura</taxon>
    </lineage>
</organism>
<evidence type="ECO:0000313" key="2">
    <source>
        <dbReference type="Proteomes" id="UP001064048"/>
    </source>
</evidence>
<gene>
    <name evidence="1" type="ORF">MSG28_009373</name>
</gene>
<evidence type="ECO:0000313" key="1">
    <source>
        <dbReference type="EMBL" id="KAI8441117.1"/>
    </source>
</evidence>
<name>A0ACC0KXV7_CHOFU</name>
<dbReference type="EMBL" id="CM046115">
    <property type="protein sequence ID" value="KAI8441117.1"/>
    <property type="molecule type" value="Genomic_DNA"/>
</dbReference>
<protein>
    <submittedName>
        <fullName evidence="1">Uncharacterized protein</fullName>
    </submittedName>
</protein>
<dbReference type="Proteomes" id="UP001064048">
    <property type="component" value="Chromosome 15"/>
</dbReference>
<comment type="caution">
    <text evidence="1">The sequence shown here is derived from an EMBL/GenBank/DDBJ whole genome shotgun (WGS) entry which is preliminary data.</text>
</comment>
<sequence length="1481" mass="170787">MKDFKKLSDEITTQMKDLTDRVEILSWTLQQNFIDSFLNYTTTKSLEQLNYRNRKGNIVNDYANISEAIKSLRESLNETNDEFNDQCEKLDKSIDVLNDLCTAVEGKRVLELANHEFRRHNYCEAMVAVKELQDRIQKLKFNGDTAKALLNLVEQAENQLALYTAHLSVDWEDLFSWSEKRSLTYLTYSLSVQQSDPILLQKVLRSLQVTERLNAELGVFSCFFIDQLLHNVIRHNCEIFTEDDVGAVVFNIKITLANKNRPNYQTIFNNLTAIFEFLQSTLGSQLESAQKFIEIFADSIREKFFHKIIEDCIRNNLPSCNSTYENYTNLVIELDAFNKFLIESKFVEADKSPLNKYIDNTECVLYNKKCDKLLYDVRNLLSQSLSYGTEVVGTEPMNENESILEVTDKSEKDVWDLNKPVFLSKCVISQNVKKILRMIVEHLEESTKLPEKYSTQLVSYIKDITVMYQSIVPKKFKTNLECCPLDIALFFNNCFYLAHGLLGPPWRNTLPAALSNHLTTVMLVCIQDLRVLGLEKVSLYLQKQKNMKDLKCCWHNILPTRMYEMGMCTLVQAFCQAVLQRIFADCKLISEELVYMLSVRLQDAVEDITALFEEPIELDKKINVWLKFTKMPQLLKAQLLEIVEIWNTKELSQSYACEEVRQIVKMRFPDNKYRLKILKEIHIQTAFLIIALVIAVNEGGATAQDDSKTDQVADESKNRAVTIVDGPKYVTQPSPTQAANQTQPEQRPPSKPPHPAPDKQKIHVYVEKPQPYHQMILGPPSRHLYPKPMKLRHPPNSAHKFPRVIPLGSRHKSYYHSNPPTRQPLAFAASSGRPVRVPLKPPKFSVPVETINGIRTDFVRPPKIVQNSTTTTTTSTTTTTTTQRPLRNKRIWPKKILERKTEIFQNTSSAVNTGNTDKIPSTNSTNSTDLEIASATHYRFKYVNMNRTAQTSTTTFEPLTITRGYRRVQRVPKHTTTTTASVTDANYTRFTPNDWVPIVPSHYPKKRRPAQTPISKRSDSYFTSPEDDKHTIYLQNIPEDDKRTMFLQNFPEDNKRPTYLHTVPENKHTMYLQNVPEDNKRVTYLQTAPEDNKRLIYLQPNENARESKRTVYLQSYGLVPVTNSRAKQPVHKKKKMGLFRKRKPTQNLYVYSGYSASPVVHSPTQHLAGDPHPDASQHQNYVTRIKHHHHHHHHRYIKTIEKPVKVPYKVEVPKPYPVTVEKKVPVEVEKIKVVEKPMPYPVPVEKRIPYPVEVKVPHPVPIKVIEKEYIPRPYPIVHHVPIYKNVEVKVPHPVPVPVPVEKRVPYRVEVQVPVDRPYPVTVEKKVPYPVPVKVLVPQPYPVEKRVPYPVEVTVKEPVEVVKHVPIRVPYPQPFPVRVPTPVAVPVEKRVPYPVEVEKKVPVPYKVLVPQKVEVEKKVPVYIPRPYPVEKKVPVPVNVPYAVPVYTEMPIYVNKPFRYPNSDDYHNVVSGAITVSNSNEET</sequence>
<keyword evidence="2" id="KW-1185">Reference proteome</keyword>
<accession>A0ACC0KXV7</accession>